<keyword evidence="11" id="KW-0270">Exopolysaccharide synthesis</keyword>
<dbReference type="FunFam" id="3.40.50.300:FF:000527">
    <property type="entry name" value="Tyrosine-protein kinase etk"/>
    <property type="match status" value="1"/>
</dbReference>
<dbReference type="KEGG" id="pce:PECL_1259"/>
<dbReference type="Gene3D" id="3.40.50.300">
    <property type="entry name" value="P-loop containing nucleotide triphosphate hydrolases"/>
    <property type="match status" value="1"/>
</dbReference>
<evidence type="ECO:0000256" key="10">
    <source>
        <dbReference type="ARBA" id="ARBA00023137"/>
    </source>
</evidence>
<keyword evidence="6" id="KW-0547">Nucleotide-binding</keyword>
<dbReference type="PANTHER" id="PTHR32309">
    <property type="entry name" value="TYROSINE-PROTEIN KINASE"/>
    <property type="match status" value="1"/>
</dbReference>
<dbReference type="STRING" id="701521.PECL_1259"/>
<dbReference type="InterPro" id="IPR027417">
    <property type="entry name" value="P-loop_NTPase"/>
</dbReference>
<dbReference type="SUPFAM" id="SSF52540">
    <property type="entry name" value="P-loop containing nucleoside triphosphate hydrolases"/>
    <property type="match status" value="1"/>
</dbReference>
<evidence type="ECO:0000256" key="8">
    <source>
        <dbReference type="ARBA" id="ARBA00022840"/>
    </source>
</evidence>
<keyword evidence="10" id="KW-0829">Tyrosine-protein kinase</keyword>
<evidence type="ECO:0000256" key="9">
    <source>
        <dbReference type="ARBA" id="ARBA00022903"/>
    </source>
</evidence>
<keyword evidence="5" id="KW-0808">Transferase</keyword>
<accession>G8PE06</accession>
<dbReference type="HOGENOM" id="CLU_052027_2_1_9"/>
<evidence type="ECO:0000256" key="6">
    <source>
        <dbReference type="ARBA" id="ARBA00022741"/>
    </source>
</evidence>
<dbReference type="GO" id="GO:0005524">
    <property type="term" value="F:ATP binding"/>
    <property type="evidence" value="ECO:0007669"/>
    <property type="project" value="UniProtKB-KW"/>
</dbReference>
<dbReference type="GO" id="GO:0042802">
    <property type="term" value="F:identical protein binding"/>
    <property type="evidence" value="ECO:0007669"/>
    <property type="project" value="UniProtKB-ARBA"/>
</dbReference>
<protein>
    <recommendedName>
        <fullName evidence="4">Tyrosine-protein kinase CpsD</fullName>
        <ecNumber evidence="3">2.7.10.2</ecNumber>
    </recommendedName>
</protein>
<keyword evidence="7 15" id="KW-0418">Kinase</keyword>
<proteinExistence type="inferred from homology"/>
<feature type="domain" description="AAA" evidence="14">
    <location>
        <begin position="53"/>
        <end position="209"/>
    </location>
</feature>
<evidence type="ECO:0000256" key="13">
    <source>
        <dbReference type="ARBA" id="ARBA00051245"/>
    </source>
</evidence>
<dbReference type="UniPathway" id="UPA00934"/>
<evidence type="ECO:0000256" key="1">
    <source>
        <dbReference type="ARBA" id="ARBA00005132"/>
    </source>
</evidence>
<name>G8PE06_PEDCP</name>
<dbReference type="RefSeq" id="WP_014215687.1">
    <property type="nucleotide sequence ID" value="NC_016605.1"/>
</dbReference>
<dbReference type="GO" id="GO:0045227">
    <property type="term" value="P:capsule polysaccharide biosynthetic process"/>
    <property type="evidence" value="ECO:0007669"/>
    <property type="project" value="UniProtKB-UniPathway"/>
</dbReference>
<dbReference type="InterPro" id="IPR005702">
    <property type="entry name" value="Wzc-like_C"/>
</dbReference>
<dbReference type="AlphaFoldDB" id="G8PE06"/>
<keyword evidence="16" id="KW-1185">Reference proteome</keyword>
<evidence type="ECO:0000256" key="3">
    <source>
        <dbReference type="ARBA" id="ARBA00011903"/>
    </source>
</evidence>
<evidence type="ECO:0000256" key="4">
    <source>
        <dbReference type="ARBA" id="ARBA00019200"/>
    </source>
</evidence>
<dbReference type="PANTHER" id="PTHR32309:SF13">
    <property type="entry name" value="FERRIC ENTEROBACTIN TRANSPORT PROTEIN FEPE"/>
    <property type="match status" value="1"/>
</dbReference>
<keyword evidence="9" id="KW-0972">Capsule biogenesis/degradation</keyword>
<reference evidence="15 16" key="1">
    <citation type="journal article" date="2012" name="J. Bacteriol.">
        <title>Complete Genome Sequence of the Beer Spoilage Organism Pediococcus claussenii ATCC BAA-344T.</title>
        <authorList>
            <person name="Pittet V."/>
            <person name="Abegunde T."/>
            <person name="Marfleet T."/>
            <person name="Haakensen M."/>
            <person name="Morrow K."/>
            <person name="Jayaprakash T."/>
            <person name="Schroeder K."/>
            <person name="Trost B."/>
            <person name="Byrns S."/>
            <person name="Bergsveinson J."/>
            <person name="Kusalik A."/>
            <person name="Ziola B."/>
        </authorList>
    </citation>
    <scope>NUCLEOTIDE SEQUENCE [LARGE SCALE GENOMIC DNA]</scope>
    <source>
        <strain evidence="15 16">ATCC BAA-344</strain>
    </source>
</reference>
<evidence type="ECO:0000313" key="15">
    <source>
        <dbReference type="EMBL" id="AEV95491.1"/>
    </source>
</evidence>
<evidence type="ECO:0000256" key="5">
    <source>
        <dbReference type="ARBA" id="ARBA00022679"/>
    </source>
</evidence>
<dbReference type="PATRIC" id="fig|701521.8.peg.1171"/>
<organism evidence="15 16">
    <name type="scientific">Pediococcus claussenii (strain ATCC BAA-344 / DSM 14800 / JCM 18046 / KCTC 3811 / LMG 21948 / P06)</name>
    <dbReference type="NCBI Taxonomy" id="701521"/>
    <lineage>
        <taxon>Bacteria</taxon>
        <taxon>Bacillati</taxon>
        <taxon>Bacillota</taxon>
        <taxon>Bacilli</taxon>
        <taxon>Lactobacillales</taxon>
        <taxon>Lactobacillaceae</taxon>
        <taxon>Pediococcus</taxon>
    </lineage>
</organism>
<dbReference type="eggNOG" id="COG0489">
    <property type="taxonomic scope" value="Bacteria"/>
</dbReference>
<comment type="similarity">
    <text evidence="2">Belongs to the CpsD/CapB family.</text>
</comment>
<evidence type="ECO:0000256" key="11">
    <source>
        <dbReference type="ARBA" id="ARBA00023169"/>
    </source>
</evidence>
<dbReference type="EMBL" id="CP003137">
    <property type="protein sequence ID" value="AEV95491.1"/>
    <property type="molecule type" value="Genomic_DNA"/>
</dbReference>
<evidence type="ECO:0000256" key="7">
    <source>
        <dbReference type="ARBA" id="ARBA00022777"/>
    </source>
</evidence>
<dbReference type="Pfam" id="PF13614">
    <property type="entry name" value="AAA_31"/>
    <property type="match status" value="1"/>
</dbReference>
<comment type="catalytic activity">
    <reaction evidence="13">
        <text>L-tyrosyl-[protein] + ATP = O-phospho-L-tyrosyl-[protein] + ADP + H(+)</text>
        <dbReference type="Rhea" id="RHEA:10596"/>
        <dbReference type="Rhea" id="RHEA-COMP:10136"/>
        <dbReference type="Rhea" id="RHEA-COMP:20101"/>
        <dbReference type="ChEBI" id="CHEBI:15378"/>
        <dbReference type="ChEBI" id="CHEBI:30616"/>
        <dbReference type="ChEBI" id="CHEBI:46858"/>
        <dbReference type="ChEBI" id="CHEBI:61978"/>
        <dbReference type="ChEBI" id="CHEBI:456216"/>
        <dbReference type="EC" id="2.7.10.2"/>
    </reaction>
</comment>
<dbReference type="EC" id="2.7.10.2" evidence="3"/>
<comment type="pathway">
    <text evidence="1">Capsule biogenesis; capsule polysaccharide biosynthesis.</text>
</comment>
<evidence type="ECO:0000256" key="12">
    <source>
        <dbReference type="ARBA" id="ARBA00024964"/>
    </source>
</evidence>
<evidence type="ECO:0000313" key="16">
    <source>
        <dbReference type="Proteomes" id="UP000005444"/>
    </source>
</evidence>
<dbReference type="Proteomes" id="UP000005444">
    <property type="component" value="Chromosome"/>
</dbReference>
<dbReference type="GO" id="GO:0004715">
    <property type="term" value="F:non-membrane spanning protein tyrosine kinase activity"/>
    <property type="evidence" value="ECO:0007669"/>
    <property type="project" value="UniProtKB-EC"/>
</dbReference>
<gene>
    <name evidence="15" type="primary">ywqD</name>
    <name evidence="15" type="ordered locus">PECL_1259</name>
</gene>
<comment type="function">
    <text evidence="12">Involved in the regulation of capsular polysaccharide biosynthesis. Autophosphorylation of CpsD attenuates its activity and reduces the level of encapsulation. May be part of a complex that directs the coordinated polymerization and export to the cell surface of the capsular polysaccharide.</text>
</comment>
<dbReference type="InterPro" id="IPR025669">
    <property type="entry name" value="AAA_dom"/>
</dbReference>
<evidence type="ECO:0000259" key="14">
    <source>
        <dbReference type="Pfam" id="PF13614"/>
    </source>
</evidence>
<keyword evidence="8" id="KW-0067">ATP-binding</keyword>
<dbReference type="CDD" id="cd05387">
    <property type="entry name" value="BY-kinase"/>
    <property type="match status" value="1"/>
</dbReference>
<dbReference type="InterPro" id="IPR050445">
    <property type="entry name" value="Bact_polysacc_biosynth/exp"/>
</dbReference>
<dbReference type="GO" id="GO:0005886">
    <property type="term" value="C:plasma membrane"/>
    <property type="evidence" value="ECO:0007669"/>
    <property type="project" value="UniProtKB-ARBA"/>
</dbReference>
<sequence length="245" mass="26390">MSIFNRKRKLDDESLKNGVGLIAYTEPASVIAEQFRTIRTNIKFSAIDQKLKTIVFTSSAPSEGKSTVSNNVAVTWAVQGRKILLVDADLRRPTVHRTFSQNNAKGLSTLLSGNVDMDTAIHETPIKDLSIMTSGPIPPNPSELLGSERMGEIMKSLSEKFDVVIIDAPPVNTVTDAQVLAARADGTILVVPQGYADKAGVRHAKQLLDVVHAKILGAIMNRVTAEKSTGYYGGNYGGYYGTGGK</sequence>
<dbReference type="NCBIfam" id="TIGR01007">
    <property type="entry name" value="eps_fam"/>
    <property type="match status" value="1"/>
</dbReference>
<evidence type="ECO:0000256" key="2">
    <source>
        <dbReference type="ARBA" id="ARBA00007316"/>
    </source>
</evidence>